<dbReference type="InterPro" id="IPR002347">
    <property type="entry name" value="SDR_fam"/>
</dbReference>
<organism evidence="4 5">
    <name type="scientific">Aeromicrobium terrae</name>
    <dbReference type="NCBI Taxonomy" id="2498846"/>
    <lineage>
        <taxon>Bacteria</taxon>
        <taxon>Bacillati</taxon>
        <taxon>Actinomycetota</taxon>
        <taxon>Actinomycetes</taxon>
        <taxon>Propionibacteriales</taxon>
        <taxon>Nocardioidaceae</taxon>
        <taxon>Aeromicrobium</taxon>
    </lineage>
</organism>
<keyword evidence="5" id="KW-1185">Reference proteome</keyword>
<dbReference type="AlphaFoldDB" id="A0A5C8NJH3"/>
<dbReference type="InterPro" id="IPR020904">
    <property type="entry name" value="Sc_DH/Rdtase_CS"/>
</dbReference>
<dbReference type="PRINTS" id="PR00081">
    <property type="entry name" value="GDHRDH"/>
</dbReference>
<dbReference type="CDD" id="cd05233">
    <property type="entry name" value="SDR_c"/>
    <property type="match status" value="1"/>
</dbReference>
<dbReference type="Gene3D" id="3.40.50.720">
    <property type="entry name" value="NAD(P)-binding Rossmann-like Domain"/>
    <property type="match status" value="1"/>
</dbReference>
<evidence type="ECO:0000313" key="5">
    <source>
        <dbReference type="Proteomes" id="UP000321571"/>
    </source>
</evidence>
<gene>
    <name evidence="4" type="ORF">FHP06_07300</name>
</gene>
<evidence type="ECO:0000256" key="2">
    <source>
        <dbReference type="ARBA" id="ARBA00023002"/>
    </source>
</evidence>
<comment type="caution">
    <text evidence="4">The sequence shown here is derived from an EMBL/GenBank/DDBJ whole genome shotgun (WGS) entry which is preliminary data.</text>
</comment>
<evidence type="ECO:0000313" key="4">
    <source>
        <dbReference type="EMBL" id="TXL61236.1"/>
    </source>
</evidence>
<dbReference type="OrthoDB" id="9775296at2"/>
<proteinExistence type="inferred from homology"/>
<dbReference type="PANTHER" id="PTHR42901">
    <property type="entry name" value="ALCOHOL DEHYDROGENASE"/>
    <property type="match status" value="1"/>
</dbReference>
<dbReference type="GO" id="GO:0016491">
    <property type="term" value="F:oxidoreductase activity"/>
    <property type="evidence" value="ECO:0007669"/>
    <property type="project" value="UniProtKB-KW"/>
</dbReference>
<keyword evidence="2" id="KW-0560">Oxidoreductase</keyword>
<evidence type="ECO:0000256" key="3">
    <source>
        <dbReference type="RuleBase" id="RU000363"/>
    </source>
</evidence>
<dbReference type="PANTHER" id="PTHR42901:SF1">
    <property type="entry name" value="ALCOHOL DEHYDROGENASE"/>
    <property type="match status" value="1"/>
</dbReference>
<dbReference type="Pfam" id="PF00106">
    <property type="entry name" value="adh_short"/>
    <property type="match status" value="1"/>
</dbReference>
<comment type="similarity">
    <text evidence="1 3">Belongs to the short-chain dehydrogenases/reductases (SDR) family.</text>
</comment>
<accession>A0A5C8NJH3</accession>
<dbReference type="RefSeq" id="WP_147685343.1">
    <property type="nucleotide sequence ID" value="NZ_VDUX01000003.1"/>
</dbReference>
<dbReference type="InterPro" id="IPR036291">
    <property type="entry name" value="NAD(P)-bd_dom_sf"/>
</dbReference>
<name>A0A5C8NJH3_9ACTN</name>
<dbReference type="SUPFAM" id="SSF51735">
    <property type="entry name" value="NAD(P)-binding Rossmann-fold domains"/>
    <property type="match status" value="1"/>
</dbReference>
<dbReference type="PRINTS" id="PR00080">
    <property type="entry name" value="SDRFAMILY"/>
</dbReference>
<dbReference type="PROSITE" id="PS00061">
    <property type="entry name" value="ADH_SHORT"/>
    <property type="match status" value="1"/>
</dbReference>
<sequence length="227" mass="24194">MPRALITGGSAGLGRALASGLSRRGWDVVITARHREPLEATALELGPRVTPVVGDVMDAGHRDHLAHVVGSLDLLVNNASTLGASPLPPVLDLSADVLHRLWETNVVAPVELIQRLRAQLTPTAAVVNITSDAATEHYETWGGYAASKAALEHLTLTLAAEDPDIRWWAVDPGDLQTQMHQDAFPGEDISDRPLPETVVPAFLRLLEVRPPSGRYRATELASAGAAA</sequence>
<dbReference type="Proteomes" id="UP000321571">
    <property type="component" value="Unassembled WGS sequence"/>
</dbReference>
<reference evidence="4 5" key="1">
    <citation type="submission" date="2019-06" db="EMBL/GenBank/DDBJ databases">
        <title>Aeromicrobium sp. nov., isolated from a maize field.</title>
        <authorList>
            <person name="Lin S.-Y."/>
            <person name="Tsai C.-F."/>
            <person name="Young C.-C."/>
        </authorList>
    </citation>
    <scope>NUCLEOTIDE SEQUENCE [LARGE SCALE GENOMIC DNA]</scope>
    <source>
        <strain evidence="4 5">CC-CFT486</strain>
    </source>
</reference>
<evidence type="ECO:0000256" key="1">
    <source>
        <dbReference type="ARBA" id="ARBA00006484"/>
    </source>
</evidence>
<dbReference type="EMBL" id="VDUX01000003">
    <property type="protein sequence ID" value="TXL61236.1"/>
    <property type="molecule type" value="Genomic_DNA"/>
</dbReference>
<protein>
    <submittedName>
        <fullName evidence="4">SDR family oxidoreductase</fullName>
    </submittedName>
</protein>